<dbReference type="FunFam" id="3.40.50.1820:FF:000072">
    <property type="entry name" value="Serine carboxypeptidase-like 19"/>
    <property type="match status" value="1"/>
</dbReference>
<gene>
    <name evidence="9" type="ORF">CEURO_LOCUS13443</name>
</gene>
<dbReference type="InterPro" id="IPR001563">
    <property type="entry name" value="Peptidase_S10"/>
</dbReference>
<evidence type="ECO:0000256" key="7">
    <source>
        <dbReference type="ARBA" id="ARBA00023180"/>
    </source>
</evidence>
<keyword evidence="7" id="KW-0325">Glycoprotein</keyword>
<dbReference type="FunFam" id="3.40.50.11320:FF:000002">
    <property type="entry name" value="Carboxypeptidase"/>
    <property type="match status" value="1"/>
</dbReference>
<comment type="subcellular location">
    <subcellularLocation>
        <location evidence="1">Secreted</location>
    </subcellularLocation>
</comment>
<evidence type="ECO:0000256" key="8">
    <source>
        <dbReference type="SAM" id="SignalP"/>
    </source>
</evidence>
<protein>
    <submittedName>
        <fullName evidence="9">Uncharacterized protein</fullName>
    </submittedName>
</protein>
<feature type="chain" id="PRO_5040309283" evidence="8">
    <location>
        <begin position="28"/>
        <end position="477"/>
    </location>
</feature>
<dbReference type="GO" id="GO:0019748">
    <property type="term" value="P:secondary metabolic process"/>
    <property type="evidence" value="ECO:0007669"/>
    <property type="project" value="TreeGrafter"/>
</dbReference>
<evidence type="ECO:0000256" key="5">
    <source>
        <dbReference type="ARBA" id="ARBA00022729"/>
    </source>
</evidence>
<evidence type="ECO:0000256" key="1">
    <source>
        <dbReference type="ARBA" id="ARBA00004613"/>
    </source>
</evidence>
<dbReference type="PRINTS" id="PR00724">
    <property type="entry name" value="CRBOXYPTASEC"/>
</dbReference>
<dbReference type="Proteomes" id="UP001152484">
    <property type="component" value="Unassembled WGS sequence"/>
</dbReference>
<keyword evidence="10" id="KW-1185">Reference proteome</keyword>
<proteinExistence type="inferred from homology"/>
<sequence>MWNTAAWLWTILVCFLIWLTHESSVEAAGSPVKFLPGFHGPLPFQLQTGYIGVGKNEEVQLFYYFIKSDSNPLDAPLILWISGGPGCSPLRAIVQQFGPMLIEPIEYNGSLPKLLPFPYSWTKVASFIFLDLPVGTGFSYATTSNGFHSDDLLTSIHGYEFLRKWLIDNPEFISNDFYVGGDSYSGITVPILTETISNGIERGIEPLVRLQGYIVGNPLTFHDHIYRIRFAHRMALISDELYESLKINCKGEYEVTDSTNVLCQRDLQTYDQLIEGIYLNHILEPICLSDSSSSRVSSSRSIIKQFGERRYLLNENYQKGLGNPDQLPGLKCRDDWNKLSEYWANDDRVQEALHVRKGAKKIWEHCTSNLSFTTTVDNVIPYHVKLSRKKYRSLVYSGDHDMLIPYISTEAWINSLNYSIIDNWRPWLVEGQVAGYTRTYANRMTFATVKGGGHTAAEFRPSECLAMFERWISYNDI</sequence>
<dbReference type="GO" id="GO:0004185">
    <property type="term" value="F:serine-type carboxypeptidase activity"/>
    <property type="evidence" value="ECO:0007669"/>
    <property type="project" value="InterPro"/>
</dbReference>
<dbReference type="FunFam" id="3.40.50.12670:FF:000001">
    <property type="entry name" value="Carboxypeptidase"/>
    <property type="match status" value="1"/>
</dbReference>
<dbReference type="InterPro" id="IPR029058">
    <property type="entry name" value="AB_hydrolase_fold"/>
</dbReference>
<dbReference type="GO" id="GO:0006508">
    <property type="term" value="P:proteolysis"/>
    <property type="evidence" value="ECO:0007669"/>
    <property type="project" value="UniProtKB-KW"/>
</dbReference>
<evidence type="ECO:0000313" key="9">
    <source>
        <dbReference type="EMBL" id="CAH9096529.1"/>
    </source>
</evidence>
<comment type="similarity">
    <text evidence="2">Belongs to the peptidase S10 family.</text>
</comment>
<comment type="caution">
    <text evidence="9">The sequence shown here is derived from an EMBL/GenBank/DDBJ whole genome shotgun (WGS) entry which is preliminary data.</text>
</comment>
<dbReference type="AlphaFoldDB" id="A0A9P1ECZ6"/>
<evidence type="ECO:0000256" key="6">
    <source>
        <dbReference type="ARBA" id="ARBA00023157"/>
    </source>
</evidence>
<name>A0A9P1ECZ6_CUSEU</name>
<dbReference type="OrthoDB" id="443318at2759"/>
<dbReference type="SUPFAM" id="SSF53474">
    <property type="entry name" value="alpha/beta-Hydrolases"/>
    <property type="match status" value="1"/>
</dbReference>
<feature type="signal peptide" evidence="8">
    <location>
        <begin position="1"/>
        <end position="27"/>
    </location>
</feature>
<keyword evidence="3" id="KW-0121">Carboxypeptidase</keyword>
<dbReference type="Pfam" id="PF00450">
    <property type="entry name" value="Peptidase_S10"/>
    <property type="match status" value="1"/>
</dbReference>
<organism evidence="9 10">
    <name type="scientific">Cuscuta europaea</name>
    <name type="common">European dodder</name>
    <dbReference type="NCBI Taxonomy" id="41803"/>
    <lineage>
        <taxon>Eukaryota</taxon>
        <taxon>Viridiplantae</taxon>
        <taxon>Streptophyta</taxon>
        <taxon>Embryophyta</taxon>
        <taxon>Tracheophyta</taxon>
        <taxon>Spermatophyta</taxon>
        <taxon>Magnoliopsida</taxon>
        <taxon>eudicotyledons</taxon>
        <taxon>Gunneridae</taxon>
        <taxon>Pentapetalae</taxon>
        <taxon>asterids</taxon>
        <taxon>lamiids</taxon>
        <taxon>Solanales</taxon>
        <taxon>Convolvulaceae</taxon>
        <taxon>Cuscuteae</taxon>
        <taxon>Cuscuta</taxon>
        <taxon>Cuscuta subgen. Cuscuta</taxon>
    </lineage>
</organism>
<evidence type="ECO:0000313" key="10">
    <source>
        <dbReference type="Proteomes" id="UP001152484"/>
    </source>
</evidence>
<evidence type="ECO:0000256" key="4">
    <source>
        <dbReference type="ARBA" id="ARBA00022670"/>
    </source>
</evidence>
<dbReference type="Gene3D" id="3.40.50.1820">
    <property type="entry name" value="alpha/beta hydrolase"/>
    <property type="match status" value="1"/>
</dbReference>
<dbReference type="Gene3D" id="3.40.50.12670">
    <property type="match status" value="1"/>
</dbReference>
<keyword evidence="5 8" id="KW-0732">Signal</keyword>
<keyword evidence="6" id="KW-1015">Disulfide bond</keyword>
<evidence type="ECO:0000256" key="3">
    <source>
        <dbReference type="ARBA" id="ARBA00022645"/>
    </source>
</evidence>
<keyword evidence="4" id="KW-0378">Hydrolase</keyword>
<dbReference type="PANTHER" id="PTHR11802:SF257">
    <property type="entry name" value="SERINE CARBOXYPEPTIDASE-LIKE 17"/>
    <property type="match status" value="1"/>
</dbReference>
<dbReference type="EMBL" id="CAMAPE010000035">
    <property type="protein sequence ID" value="CAH9096529.1"/>
    <property type="molecule type" value="Genomic_DNA"/>
</dbReference>
<evidence type="ECO:0000256" key="2">
    <source>
        <dbReference type="ARBA" id="ARBA00009431"/>
    </source>
</evidence>
<keyword evidence="4" id="KW-0645">Protease</keyword>
<reference evidence="9" key="1">
    <citation type="submission" date="2022-07" db="EMBL/GenBank/DDBJ databases">
        <authorList>
            <person name="Macas J."/>
            <person name="Novak P."/>
            <person name="Neumann P."/>
        </authorList>
    </citation>
    <scope>NUCLEOTIDE SEQUENCE</scope>
</reference>
<accession>A0A9P1ECZ6</accession>
<dbReference type="GO" id="GO:0016747">
    <property type="term" value="F:acyltransferase activity, transferring groups other than amino-acyl groups"/>
    <property type="evidence" value="ECO:0007669"/>
    <property type="project" value="TreeGrafter"/>
</dbReference>
<dbReference type="PANTHER" id="PTHR11802">
    <property type="entry name" value="SERINE PROTEASE FAMILY S10 SERINE CARBOXYPEPTIDASE"/>
    <property type="match status" value="1"/>
</dbReference>
<dbReference type="GO" id="GO:0005576">
    <property type="term" value="C:extracellular region"/>
    <property type="evidence" value="ECO:0007669"/>
    <property type="project" value="UniProtKB-SubCell"/>
</dbReference>